<gene>
    <name evidence="2" type="ORF">SAMN02745134_01273</name>
</gene>
<dbReference type="Proteomes" id="UP000192468">
    <property type="component" value="Unassembled WGS sequence"/>
</dbReference>
<accession>A0A1W1XCI8</accession>
<dbReference type="PROSITE" id="PS51186">
    <property type="entry name" value="GNAT"/>
    <property type="match status" value="1"/>
</dbReference>
<dbReference type="Gene3D" id="3.40.630.30">
    <property type="match status" value="1"/>
</dbReference>
<proteinExistence type="predicted"/>
<dbReference type="CDD" id="cd04301">
    <property type="entry name" value="NAT_SF"/>
    <property type="match status" value="1"/>
</dbReference>
<sequence>MYIGNKVKLRAYKKDDIKLAYEYINDYEVKRLLVTNIPYPMIYEQEEKWYESLIKMDDEYNFAIECLDNGKYIGGCGIKSVDWLSRKLVVGIFIGDKKYWGKGYGTDAMKILVKFIFEQMNINKIKLNVFSFNKRAKKCYEKCGFKVEGILKEELFRDGKYYDEYIMSILLKEWETMDKKDN</sequence>
<dbReference type="Pfam" id="PF13302">
    <property type="entry name" value="Acetyltransf_3"/>
    <property type="match status" value="1"/>
</dbReference>
<keyword evidence="2" id="KW-0808">Transferase</keyword>
<dbReference type="OrthoDB" id="9795206at2"/>
<dbReference type="STRING" id="1121291.SAMN02745134_01273"/>
<dbReference type="InterPro" id="IPR000182">
    <property type="entry name" value="GNAT_dom"/>
</dbReference>
<dbReference type="InterPro" id="IPR016181">
    <property type="entry name" value="Acyl_CoA_acyltransferase"/>
</dbReference>
<dbReference type="GO" id="GO:0016747">
    <property type="term" value="F:acyltransferase activity, transferring groups other than amino-acyl groups"/>
    <property type="evidence" value="ECO:0007669"/>
    <property type="project" value="InterPro"/>
</dbReference>
<feature type="domain" description="N-acetyltransferase" evidence="1">
    <location>
        <begin position="7"/>
        <end position="172"/>
    </location>
</feature>
<dbReference type="PANTHER" id="PTHR43415">
    <property type="entry name" value="SPERMIDINE N(1)-ACETYLTRANSFERASE"/>
    <property type="match status" value="1"/>
</dbReference>
<dbReference type="EMBL" id="FWXH01000003">
    <property type="protein sequence ID" value="SMC21398.1"/>
    <property type="molecule type" value="Genomic_DNA"/>
</dbReference>
<reference evidence="2 3" key="1">
    <citation type="submission" date="2017-04" db="EMBL/GenBank/DDBJ databases">
        <authorList>
            <person name="Afonso C.L."/>
            <person name="Miller P.J."/>
            <person name="Scott M.A."/>
            <person name="Spackman E."/>
            <person name="Goraichik I."/>
            <person name="Dimitrov K.M."/>
            <person name="Suarez D.L."/>
            <person name="Swayne D.E."/>
        </authorList>
    </citation>
    <scope>NUCLEOTIDE SEQUENCE [LARGE SCALE GENOMIC DNA]</scope>
    <source>
        <strain evidence="2 3">DSM 12555</strain>
    </source>
</reference>
<evidence type="ECO:0000313" key="2">
    <source>
        <dbReference type="EMBL" id="SMC21398.1"/>
    </source>
</evidence>
<keyword evidence="3" id="KW-1185">Reference proteome</keyword>
<name>A0A1W1XCI8_9CLOT</name>
<evidence type="ECO:0000313" key="3">
    <source>
        <dbReference type="Proteomes" id="UP000192468"/>
    </source>
</evidence>
<organism evidence="2 3">
    <name type="scientific">Clostridium acidisoli DSM 12555</name>
    <dbReference type="NCBI Taxonomy" id="1121291"/>
    <lineage>
        <taxon>Bacteria</taxon>
        <taxon>Bacillati</taxon>
        <taxon>Bacillota</taxon>
        <taxon>Clostridia</taxon>
        <taxon>Eubacteriales</taxon>
        <taxon>Clostridiaceae</taxon>
        <taxon>Clostridium</taxon>
    </lineage>
</organism>
<dbReference type="SUPFAM" id="SSF55729">
    <property type="entry name" value="Acyl-CoA N-acyltransferases (Nat)"/>
    <property type="match status" value="1"/>
</dbReference>
<dbReference type="PANTHER" id="PTHR43415:SF3">
    <property type="entry name" value="GNAT-FAMILY ACETYLTRANSFERASE"/>
    <property type="match status" value="1"/>
</dbReference>
<protein>
    <submittedName>
        <fullName evidence="2">Protein N-acetyltransferase, RimJ/RimL family</fullName>
    </submittedName>
</protein>
<dbReference type="AlphaFoldDB" id="A0A1W1XCI8"/>
<dbReference type="RefSeq" id="WP_084114771.1">
    <property type="nucleotide sequence ID" value="NZ_FWXH01000003.1"/>
</dbReference>
<evidence type="ECO:0000259" key="1">
    <source>
        <dbReference type="PROSITE" id="PS51186"/>
    </source>
</evidence>